<evidence type="ECO:0000313" key="2">
    <source>
        <dbReference type="EMBL" id="ANE46868.1"/>
    </source>
</evidence>
<dbReference type="AlphaFoldDB" id="A0A172TIK2"/>
<keyword evidence="1" id="KW-0472">Membrane</keyword>
<feature type="transmembrane region" description="Helical" evidence="1">
    <location>
        <begin position="103"/>
        <end position="122"/>
    </location>
</feature>
<feature type="transmembrane region" description="Helical" evidence="1">
    <location>
        <begin position="47"/>
        <end position="68"/>
    </location>
</feature>
<dbReference type="KEGG" id="pswu:SY83_11935"/>
<protein>
    <submittedName>
        <fullName evidence="2">Uncharacterized protein</fullName>
    </submittedName>
</protein>
<gene>
    <name evidence="2" type="ORF">SY83_11935</name>
</gene>
<keyword evidence="3" id="KW-1185">Reference proteome</keyword>
<name>A0A172TIK2_9BACL</name>
<dbReference type="PATRIC" id="fig|1178515.4.peg.2382"/>
<feature type="transmembrane region" description="Helical" evidence="1">
    <location>
        <begin position="129"/>
        <end position="148"/>
    </location>
</feature>
<evidence type="ECO:0000256" key="1">
    <source>
        <dbReference type="SAM" id="Phobius"/>
    </source>
</evidence>
<dbReference type="RefSeq" id="WP_068606755.1">
    <property type="nucleotide sequence ID" value="NZ_CP011388.1"/>
</dbReference>
<dbReference type="EMBL" id="CP011388">
    <property type="protein sequence ID" value="ANE46868.1"/>
    <property type="molecule type" value="Genomic_DNA"/>
</dbReference>
<proteinExistence type="predicted"/>
<reference evidence="2 3" key="1">
    <citation type="submission" date="2015-01" db="EMBL/GenBank/DDBJ databases">
        <title>Paenibacillus swuensis/DY6/whole genome sequencing.</title>
        <authorList>
            <person name="Kim M.K."/>
            <person name="Srinivasan S."/>
            <person name="Lee J.-J."/>
        </authorList>
    </citation>
    <scope>NUCLEOTIDE SEQUENCE [LARGE SCALE GENOMIC DNA]</scope>
    <source>
        <strain evidence="2 3">DY6</strain>
    </source>
</reference>
<keyword evidence="1" id="KW-0812">Transmembrane</keyword>
<feature type="transmembrane region" description="Helical" evidence="1">
    <location>
        <begin position="12"/>
        <end position="35"/>
    </location>
</feature>
<evidence type="ECO:0000313" key="3">
    <source>
        <dbReference type="Proteomes" id="UP000076927"/>
    </source>
</evidence>
<organism evidence="2 3">
    <name type="scientific">Paenibacillus swuensis</name>
    <dbReference type="NCBI Taxonomy" id="1178515"/>
    <lineage>
        <taxon>Bacteria</taxon>
        <taxon>Bacillati</taxon>
        <taxon>Bacillota</taxon>
        <taxon>Bacilli</taxon>
        <taxon>Bacillales</taxon>
        <taxon>Paenibacillaceae</taxon>
        <taxon>Paenibacillus</taxon>
    </lineage>
</organism>
<dbReference type="OrthoDB" id="2721202at2"/>
<keyword evidence="1" id="KW-1133">Transmembrane helix</keyword>
<dbReference type="Proteomes" id="UP000076927">
    <property type="component" value="Chromosome"/>
</dbReference>
<feature type="transmembrane region" description="Helical" evidence="1">
    <location>
        <begin position="80"/>
        <end position="97"/>
    </location>
</feature>
<accession>A0A172TIK2</accession>
<sequence length="255" mass="29065">MLTKLPRSRLAAYAASKLGAAGVVFLGFLMIMSRFQLYEMWELTRQLRLWLFIYVYAILFSVAVDVLLRKRKAGSSRTARIIMLYTLGGYIPFLIWFREEWIWGLYAGFFGVCCSLTFLCATRLFRGRWPYSAITAILLLAGAVYVSVTDFTVTKEWTDRRTTDGYEAEFVYFHGHRTIPVKLEAGQTLSYRIDWQIKHGGYGTHLDAEGGAYTNVKRDGEGWIAYSVNAPTTVNIVVTGKRAQGALDVRWNITE</sequence>